<sequence length="469" mass="49864">MLKSPDQFLRADGVSASTAGIAQAEDTANRAARAFWSWAQTPAEERRDLLEAMAVRLGENRERLETLAATEVGAAKPWIDFNIDVAQAHLRQARDLVPLMADQVVENTDGSGRSILRRQPVGVVLGFAPWNAPITLAVRAVAAPMACGNSVVLKASEHCPQTHRAVIEILNSAGLPEGVATVVDTAPEDSVGVARALIHHPAVRRINFTGSTRVGRLVAEEAGKAVKRCVLELSGKAPLIVLEDADLDAAAAAAAVGAFFNQGQVCMSTERILAVGDIGDPFVERLLAQTRKLHAADPKVEQAPLGRMINAEAAARVRGLIDDAVSKGARLLLGGEVDGAVMQPAVVDGVTSNMRLYHEESFGPVASVIRVRDAEEAVSVANDTEFGLAAAIFGKDADRCLDLATRLETGICQINGPTIHDDPSMPFGGVKSSGYGRFGGLTALDEFTDLRWISQRFDADAARIEKCLF</sequence>
<dbReference type="InterPro" id="IPR016162">
    <property type="entry name" value="Ald_DH_N"/>
</dbReference>
<feature type="domain" description="Aldehyde dehydrogenase" evidence="6">
    <location>
        <begin position="17"/>
        <end position="453"/>
    </location>
</feature>
<gene>
    <name evidence="7" type="ORF">GR167_06515</name>
</gene>
<reference evidence="7 8" key="1">
    <citation type="submission" date="2020-01" db="EMBL/GenBank/DDBJ databases">
        <authorList>
            <person name="Chen S."/>
        </authorList>
    </citation>
    <scope>NUCLEOTIDE SEQUENCE [LARGE SCALE GENOMIC DNA]</scope>
    <source>
        <strain evidence="7 8">GS-10</strain>
    </source>
</reference>
<evidence type="ECO:0000256" key="3">
    <source>
        <dbReference type="ARBA" id="ARBA00023027"/>
    </source>
</evidence>
<dbReference type="PANTHER" id="PTHR42986">
    <property type="entry name" value="BENZALDEHYDE DEHYDROGENASE YFMT"/>
    <property type="match status" value="1"/>
</dbReference>
<dbReference type="EMBL" id="WWEN01000002">
    <property type="protein sequence ID" value="MYM54949.1"/>
    <property type="molecule type" value="Genomic_DNA"/>
</dbReference>
<evidence type="ECO:0000256" key="5">
    <source>
        <dbReference type="RuleBase" id="RU003345"/>
    </source>
</evidence>
<feature type="active site" evidence="4">
    <location>
        <position position="232"/>
    </location>
</feature>
<organism evidence="7 8">
    <name type="scientific">Thalassovita mangrovi</name>
    <dbReference type="NCBI Taxonomy" id="2692236"/>
    <lineage>
        <taxon>Bacteria</taxon>
        <taxon>Pseudomonadati</taxon>
        <taxon>Pseudomonadota</taxon>
        <taxon>Alphaproteobacteria</taxon>
        <taxon>Rhodobacterales</taxon>
        <taxon>Roseobacteraceae</taxon>
        <taxon>Thalassovita</taxon>
    </lineage>
</organism>
<dbReference type="InterPro" id="IPR016161">
    <property type="entry name" value="Ald_DH/histidinol_DH"/>
</dbReference>
<dbReference type="SUPFAM" id="SSF53720">
    <property type="entry name" value="ALDH-like"/>
    <property type="match status" value="1"/>
</dbReference>
<evidence type="ECO:0000259" key="6">
    <source>
        <dbReference type="Pfam" id="PF00171"/>
    </source>
</evidence>
<dbReference type="AlphaFoldDB" id="A0A6L8LP89"/>
<keyword evidence="8" id="KW-1185">Reference proteome</keyword>
<dbReference type="InterPro" id="IPR015590">
    <property type="entry name" value="Aldehyde_DH_dom"/>
</dbReference>
<dbReference type="FunFam" id="3.40.309.10:FF:000010">
    <property type="entry name" value="Gamma-aminobutyraldehyde dehydrogenase"/>
    <property type="match status" value="1"/>
</dbReference>
<keyword evidence="2 5" id="KW-0560">Oxidoreductase</keyword>
<dbReference type="PROSITE" id="PS00687">
    <property type="entry name" value="ALDEHYDE_DEHYDR_GLU"/>
    <property type="match status" value="1"/>
</dbReference>
<dbReference type="InterPro" id="IPR016163">
    <property type="entry name" value="Ald_DH_C"/>
</dbReference>
<comment type="similarity">
    <text evidence="1 5">Belongs to the aldehyde dehydrogenase family.</text>
</comment>
<dbReference type="InterPro" id="IPR029510">
    <property type="entry name" value="Ald_DH_CS_GLU"/>
</dbReference>
<dbReference type="Gene3D" id="3.40.605.10">
    <property type="entry name" value="Aldehyde Dehydrogenase, Chain A, domain 1"/>
    <property type="match status" value="1"/>
</dbReference>
<name>A0A6L8LP89_9RHOB</name>
<dbReference type="Proteomes" id="UP000479043">
    <property type="component" value="Unassembled WGS sequence"/>
</dbReference>
<evidence type="ECO:0000313" key="8">
    <source>
        <dbReference type="Proteomes" id="UP000479043"/>
    </source>
</evidence>
<evidence type="ECO:0000256" key="1">
    <source>
        <dbReference type="ARBA" id="ARBA00009986"/>
    </source>
</evidence>
<dbReference type="Pfam" id="PF00171">
    <property type="entry name" value="Aldedh"/>
    <property type="match status" value="1"/>
</dbReference>
<dbReference type="Gene3D" id="3.40.309.10">
    <property type="entry name" value="Aldehyde Dehydrogenase, Chain A, domain 2"/>
    <property type="match status" value="1"/>
</dbReference>
<keyword evidence="3" id="KW-0520">NAD</keyword>
<dbReference type="GO" id="GO:0016620">
    <property type="term" value="F:oxidoreductase activity, acting on the aldehyde or oxo group of donors, NAD or NADP as acceptor"/>
    <property type="evidence" value="ECO:0007669"/>
    <property type="project" value="InterPro"/>
</dbReference>
<dbReference type="RefSeq" id="WP_160972606.1">
    <property type="nucleotide sequence ID" value="NZ_WWEN01000002.1"/>
</dbReference>
<comment type="caution">
    <text evidence="7">The sequence shown here is derived from an EMBL/GenBank/DDBJ whole genome shotgun (WGS) entry which is preliminary data.</text>
</comment>
<protein>
    <submittedName>
        <fullName evidence="7">Aldehyde dehydrogenase family protein</fullName>
    </submittedName>
</protein>
<accession>A0A6L8LP89</accession>
<dbReference type="PANTHER" id="PTHR42986:SF1">
    <property type="entry name" value="BENZALDEHYDE DEHYDROGENASE YFMT"/>
    <property type="match status" value="1"/>
</dbReference>
<evidence type="ECO:0000256" key="4">
    <source>
        <dbReference type="PROSITE-ProRule" id="PRU10007"/>
    </source>
</evidence>
<proteinExistence type="inferred from homology"/>
<evidence type="ECO:0000313" key="7">
    <source>
        <dbReference type="EMBL" id="MYM54949.1"/>
    </source>
</evidence>
<evidence type="ECO:0000256" key="2">
    <source>
        <dbReference type="ARBA" id="ARBA00023002"/>
    </source>
</evidence>